<dbReference type="InterPro" id="IPR013528">
    <property type="entry name" value="HMG_CoA_synth_N"/>
</dbReference>
<organism evidence="5 6">
    <name type="scientific">Methylomagnum ishizawai</name>
    <dbReference type="NCBI Taxonomy" id="1760988"/>
    <lineage>
        <taxon>Bacteria</taxon>
        <taxon>Pseudomonadati</taxon>
        <taxon>Pseudomonadota</taxon>
        <taxon>Gammaproteobacteria</taxon>
        <taxon>Methylococcales</taxon>
        <taxon>Methylococcaceae</taxon>
        <taxon>Methylomagnum</taxon>
    </lineage>
</organism>
<reference evidence="5 6" key="1">
    <citation type="submission" date="2016-12" db="EMBL/GenBank/DDBJ databases">
        <authorList>
            <person name="Song W.-J."/>
            <person name="Kurnit D.M."/>
        </authorList>
    </citation>
    <scope>NUCLEOTIDE SEQUENCE [LARGE SCALE GENOMIC DNA]</scope>
    <source>
        <strain evidence="5 6">175</strain>
    </source>
</reference>
<dbReference type="Proteomes" id="UP000192923">
    <property type="component" value="Unassembled WGS sequence"/>
</dbReference>
<dbReference type="Pfam" id="PF08540">
    <property type="entry name" value="HMG_CoA_synt_C"/>
    <property type="match status" value="1"/>
</dbReference>
<dbReference type="InterPro" id="IPR016039">
    <property type="entry name" value="Thiolase-like"/>
</dbReference>
<keyword evidence="6" id="KW-1185">Reference proteome</keyword>
<name>A0A1Y6DAH0_9GAMM</name>
<evidence type="ECO:0000313" key="6">
    <source>
        <dbReference type="Proteomes" id="UP000192923"/>
    </source>
</evidence>
<sequence>MNWGIERIGFYGGRAFIDIAELAVLRHLDPVRMANLLIRRKTVHFPWEDPVSFAVNAARPLVRALPEAQRGAITHLIVASESGIDFGKSLATWVHGLLDLPRAMRLFEIKQACYGGTAALQTALGLLARQARPEAKALVICTDIARPIPHSYAEPTQGGAAIALLLGGEPDILELEPGASGLHGYHVMDALRPDPDQETGDADLSVLTYIDCLQQAFAAYREAVGPVDFRSHFDYLAFHTPFGGMVKGAHRSLLRRWYQANGAETEADFHRRLAPSLAYCREVGNIYSGTVFLALAGALASADLDRRRRIGLFSYGSGCSAEFYSGWADHRAETALALADLPGQLAARHKLGMVDYERVLTANRRSRFGEREARIDPGDLADLYETVFAGRGVCVLRGIHQYEREYRDA</sequence>
<dbReference type="SUPFAM" id="SSF53901">
    <property type="entry name" value="Thiolase-like"/>
    <property type="match status" value="2"/>
</dbReference>
<feature type="domain" description="Hydroxymethylglutaryl-coenzyme A synthase N-terminal" evidence="3">
    <location>
        <begin position="68"/>
        <end position="168"/>
    </location>
</feature>
<keyword evidence="2" id="KW-0808">Transferase</keyword>
<feature type="domain" description="Hydroxymethylglutaryl-coenzyme A synthase C-terminal" evidence="4">
    <location>
        <begin position="268"/>
        <end position="362"/>
    </location>
</feature>
<dbReference type="Gene3D" id="3.40.47.10">
    <property type="match status" value="2"/>
</dbReference>
<gene>
    <name evidence="5" type="ORF">SAMN02949497_0352</name>
</gene>
<dbReference type="Pfam" id="PF01154">
    <property type="entry name" value="HMG_CoA_synt_N"/>
    <property type="match status" value="1"/>
</dbReference>
<dbReference type="GO" id="GO:0004421">
    <property type="term" value="F:hydroxymethylglutaryl-CoA synthase activity"/>
    <property type="evidence" value="ECO:0007669"/>
    <property type="project" value="InterPro"/>
</dbReference>
<dbReference type="STRING" id="1760988.SAMN02949497_0352"/>
<comment type="similarity">
    <text evidence="1">Belongs to the thiolase-like superfamily. HMG-CoA synthase family.</text>
</comment>
<dbReference type="GO" id="GO:0006084">
    <property type="term" value="P:acetyl-CoA metabolic process"/>
    <property type="evidence" value="ECO:0007669"/>
    <property type="project" value="InterPro"/>
</dbReference>
<protein>
    <submittedName>
        <fullName evidence="5">Hydroxymethylglutaryl-CoA synthase</fullName>
    </submittedName>
</protein>
<dbReference type="EMBL" id="FXAM01000002">
    <property type="protein sequence ID" value="SMF97332.1"/>
    <property type="molecule type" value="Genomic_DNA"/>
</dbReference>
<evidence type="ECO:0000256" key="1">
    <source>
        <dbReference type="ARBA" id="ARBA00007061"/>
    </source>
</evidence>
<dbReference type="OrthoDB" id="9769523at2"/>
<accession>A0A1Y6DAH0</accession>
<dbReference type="PANTHER" id="PTHR43323:SF2">
    <property type="entry name" value="HYDROXYMETHYLGLUTARYL-COA SYNTHASE"/>
    <property type="match status" value="1"/>
</dbReference>
<dbReference type="PANTHER" id="PTHR43323">
    <property type="entry name" value="3-HYDROXY-3-METHYLGLUTARYL COENZYME A SYNTHASE"/>
    <property type="match status" value="1"/>
</dbReference>
<dbReference type="RefSeq" id="WP_085216372.1">
    <property type="nucleotide sequence ID" value="NZ_FXAM01000002.1"/>
</dbReference>
<dbReference type="InterPro" id="IPR013746">
    <property type="entry name" value="HMG_CoA_synt_C_dom"/>
</dbReference>
<evidence type="ECO:0000256" key="2">
    <source>
        <dbReference type="ARBA" id="ARBA00022679"/>
    </source>
</evidence>
<proteinExistence type="inferred from homology"/>
<dbReference type="CDD" id="cd00827">
    <property type="entry name" value="init_cond_enzymes"/>
    <property type="match status" value="1"/>
</dbReference>
<evidence type="ECO:0000313" key="5">
    <source>
        <dbReference type="EMBL" id="SMF97332.1"/>
    </source>
</evidence>
<evidence type="ECO:0000259" key="3">
    <source>
        <dbReference type="Pfam" id="PF01154"/>
    </source>
</evidence>
<dbReference type="AlphaFoldDB" id="A0A1Y6DAH0"/>
<evidence type="ECO:0000259" key="4">
    <source>
        <dbReference type="Pfam" id="PF08540"/>
    </source>
</evidence>